<dbReference type="InterPro" id="IPR036413">
    <property type="entry name" value="YaeB-like_sf"/>
</dbReference>
<accession>E8LHA0</accession>
<name>E8LHA0_SUCHY</name>
<proteinExistence type="inferred from homology"/>
<keyword evidence="1" id="KW-0949">S-adenosyl-L-methionine</keyword>
<evidence type="ECO:0000256" key="2">
    <source>
        <dbReference type="ARBA" id="ARBA00033753"/>
    </source>
</evidence>
<dbReference type="HOGENOM" id="CLU_013458_3_0_6"/>
<comment type="caution">
    <text evidence="4">The sequence shown here is derived from an EMBL/GenBank/DDBJ whole genome shotgun (WGS) entry which is preliminary data.</text>
</comment>
<dbReference type="OrthoDB" id="9804309at2"/>
<dbReference type="InterPro" id="IPR040372">
    <property type="entry name" value="YaeB-like"/>
</dbReference>
<dbReference type="Gene3D" id="3.30.2310.10">
    <property type="entry name" value="YaeB-like"/>
    <property type="match status" value="1"/>
</dbReference>
<dbReference type="InterPro" id="IPR041369">
    <property type="entry name" value="TrmO_C"/>
</dbReference>
<dbReference type="AlphaFoldDB" id="E8LHA0"/>
<evidence type="ECO:0000313" key="5">
    <source>
        <dbReference type="Proteomes" id="UP000018458"/>
    </source>
</evidence>
<dbReference type="InterPro" id="IPR036414">
    <property type="entry name" value="YaeB_N_sf"/>
</dbReference>
<dbReference type="eggNOG" id="COG1720">
    <property type="taxonomic scope" value="Bacteria"/>
</dbReference>
<dbReference type="SUPFAM" id="SSF118196">
    <property type="entry name" value="YaeB-like"/>
    <property type="match status" value="1"/>
</dbReference>
<keyword evidence="5" id="KW-1185">Reference proteome</keyword>
<dbReference type="PANTHER" id="PTHR12818:SF0">
    <property type="entry name" value="TRNA (ADENINE(37)-N6)-METHYLTRANSFERASE"/>
    <property type="match status" value="1"/>
</dbReference>
<dbReference type="STRING" id="762983.HMPREF9444_00058"/>
<dbReference type="EMBL" id="AEVO01000003">
    <property type="protein sequence ID" value="EFY08108.1"/>
    <property type="molecule type" value="Genomic_DNA"/>
</dbReference>
<feature type="domain" description="TsaA-like" evidence="3">
    <location>
        <begin position="12"/>
        <end position="153"/>
    </location>
</feature>
<reference evidence="4 5" key="1">
    <citation type="submission" date="2011-01" db="EMBL/GenBank/DDBJ databases">
        <authorList>
            <person name="Weinstock G."/>
            <person name="Sodergren E."/>
            <person name="Clifton S."/>
            <person name="Fulton L."/>
            <person name="Fulton B."/>
            <person name="Courtney L."/>
            <person name="Fronick C."/>
            <person name="Harrison M."/>
            <person name="Strong C."/>
            <person name="Farmer C."/>
            <person name="Delahaunty K."/>
            <person name="Markovic C."/>
            <person name="Hall O."/>
            <person name="Minx P."/>
            <person name="Tomlinson C."/>
            <person name="Mitreva M."/>
            <person name="Hou S."/>
            <person name="Chen J."/>
            <person name="Wollam A."/>
            <person name="Pepin K.H."/>
            <person name="Johnson M."/>
            <person name="Bhonagiri V."/>
            <person name="Zhang X."/>
            <person name="Suruliraj S."/>
            <person name="Warren W."/>
            <person name="Chinwalla A."/>
            <person name="Mardis E.R."/>
            <person name="Wilson R.K."/>
        </authorList>
    </citation>
    <scope>NUCLEOTIDE SEQUENCE [LARGE SCALE GENOMIC DNA]</scope>
    <source>
        <strain evidence="5">DSM 22608 / JCM 16073 / KCTC 15190 / YIT 12066</strain>
    </source>
</reference>
<gene>
    <name evidence="4" type="ORF">HMPREF9444_00058</name>
</gene>
<organism evidence="4 5">
    <name type="scientific">Succinatimonas hippei (strain DSM 22608 / JCM 16073 / KCTC 15190 / YIT 12066)</name>
    <dbReference type="NCBI Taxonomy" id="762983"/>
    <lineage>
        <taxon>Bacteria</taxon>
        <taxon>Pseudomonadati</taxon>
        <taxon>Pseudomonadota</taxon>
        <taxon>Gammaproteobacteria</taxon>
        <taxon>Aeromonadales</taxon>
        <taxon>Succinivibrionaceae</taxon>
        <taxon>Succinatimonas</taxon>
    </lineage>
</organism>
<comment type="similarity">
    <text evidence="2">Belongs to the tRNA methyltransferase O family.</text>
</comment>
<evidence type="ECO:0000313" key="4">
    <source>
        <dbReference type="EMBL" id="EFY08108.1"/>
    </source>
</evidence>
<dbReference type="PANTHER" id="PTHR12818">
    <property type="entry name" value="TRNA (ADENINE(37)-N6)-METHYLTRANSFERASE"/>
    <property type="match status" value="1"/>
</dbReference>
<dbReference type="Pfam" id="PF01980">
    <property type="entry name" value="TrmO_N"/>
    <property type="match status" value="1"/>
</dbReference>
<dbReference type="Proteomes" id="UP000018458">
    <property type="component" value="Unassembled WGS sequence"/>
</dbReference>
<dbReference type="GO" id="GO:0032259">
    <property type="term" value="P:methylation"/>
    <property type="evidence" value="ECO:0007669"/>
    <property type="project" value="UniProtKB-KW"/>
</dbReference>
<protein>
    <submittedName>
        <fullName evidence="4">Methyltransferase, YaeB family</fullName>
    </submittedName>
</protein>
<keyword evidence="4" id="KW-0489">Methyltransferase</keyword>
<evidence type="ECO:0000259" key="3">
    <source>
        <dbReference type="PROSITE" id="PS51668"/>
    </source>
</evidence>
<sequence length="239" mass="26646">MSEIKDIPRFTLQPIGFIHSPYLQKFAVPRQPGLAPSVLSKITFIPPYCDPEAFKGLKGFSHIHLLFIFDKAPYSEFKPTVRPPRLGGNKRVGVFASRSPFRPSRIGLSVVKLETVGEEDGRAYLEVSGADLVDGTPIIDIKPYIPFVDAHPEAKGGFASEPPEIKEVVFLPEICGLLNVFTEKERQAVTEILAQDPRPAYKDKKEDGKLYKVAFNGYDIAFKAEENKIIVCDLIKLSK</sequence>
<dbReference type="NCBIfam" id="TIGR00104">
    <property type="entry name" value="tRNA_TsaA"/>
    <property type="match status" value="1"/>
</dbReference>
<dbReference type="Gene3D" id="2.40.30.70">
    <property type="entry name" value="YaeB-like"/>
    <property type="match status" value="1"/>
</dbReference>
<dbReference type="Pfam" id="PF18389">
    <property type="entry name" value="TrmO_C"/>
    <property type="match status" value="1"/>
</dbReference>
<keyword evidence="4" id="KW-0808">Transferase</keyword>
<dbReference type="RefSeq" id="WP_009142288.1">
    <property type="nucleotide sequence ID" value="NZ_GL830941.1"/>
</dbReference>
<dbReference type="PROSITE" id="PS51668">
    <property type="entry name" value="TSAA_2"/>
    <property type="match status" value="1"/>
</dbReference>
<dbReference type="GO" id="GO:0008168">
    <property type="term" value="F:methyltransferase activity"/>
    <property type="evidence" value="ECO:0007669"/>
    <property type="project" value="UniProtKB-KW"/>
</dbReference>
<evidence type="ECO:0000256" key="1">
    <source>
        <dbReference type="ARBA" id="ARBA00022691"/>
    </source>
</evidence>
<dbReference type="CDD" id="cd09281">
    <property type="entry name" value="UPF0066"/>
    <property type="match status" value="1"/>
</dbReference>
<dbReference type="InterPro" id="IPR023370">
    <property type="entry name" value="TrmO-like_N"/>
</dbReference>